<name>A0A4S2JRB0_9HYME</name>
<reference evidence="1 2" key="1">
    <citation type="journal article" date="2019" name="Philos. Trans. R. Soc. Lond., B, Biol. Sci.">
        <title>Ant behaviour and brain gene expression of defending hosts depend on the ecological success of the intruding social parasite.</title>
        <authorList>
            <person name="Kaur R."/>
            <person name="Stoldt M."/>
            <person name="Jongepier E."/>
            <person name="Feldmeyer B."/>
            <person name="Menzel F."/>
            <person name="Bornberg-Bauer E."/>
            <person name="Foitzik S."/>
        </authorList>
    </citation>
    <scope>NUCLEOTIDE SEQUENCE [LARGE SCALE GENOMIC DNA]</scope>
    <source>
        <tissue evidence="1">Whole body</tissue>
    </source>
</reference>
<dbReference type="AlphaFoldDB" id="A0A4S2JRB0"/>
<dbReference type="EMBL" id="QBLH01003561">
    <property type="protein sequence ID" value="TGZ37357.1"/>
    <property type="molecule type" value="Genomic_DNA"/>
</dbReference>
<protein>
    <submittedName>
        <fullName evidence="1">Uncharacterized protein</fullName>
    </submittedName>
</protein>
<proteinExistence type="predicted"/>
<evidence type="ECO:0000313" key="2">
    <source>
        <dbReference type="Proteomes" id="UP000310200"/>
    </source>
</evidence>
<keyword evidence="2" id="KW-1185">Reference proteome</keyword>
<evidence type="ECO:0000313" key="1">
    <source>
        <dbReference type="EMBL" id="TGZ37357.1"/>
    </source>
</evidence>
<comment type="caution">
    <text evidence="1">The sequence shown here is derived from an EMBL/GenBank/DDBJ whole genome shotgun (WGS) entry which is preliminary data.</text>
</comment>
<dbReference type="Proteomes" id="UP000310200">
    <property type="component" value="Unassembled WGS sequence"/>
</dbReference>
<accession>A0A4S2JRB0</accession>
<organism evidence="1 2">
    <name type="scientific">Temnothorax longispinosus</name>
    <dbReference type="NCBI Taxonomy" id="300112"/>
    <lineage>
        <taxon>Eukaryota</taxon>
        <taxon>Metazoa</taxon>
        <taxon>Ecdysozoa</taxon>
        <taxon>Arthropoda</taxon>
        <taxon>Hexapoda</taxon>
        <taxon>Insecta</taxon>
        <taxon>Pterygota</taxon>
        <taxon>Neoptera</taxon>
        <taxon>Endopterygota</taxon>
        <taxon>Hymenoptera</taxon>
        <taxon>Apocrita</taxon>
        <taxon>Aculeata</taxon>
        <taxon>Formicoidea</taxon>
        <taxon>Formicidae</taxon>
        <taxon>Myrmicinae</taxon>
        <taxon>Temnothorax</taxon>
    </lineage>
</organism>
<sequence length="122" mass="13668">MVRALRTQSAMHSCRSNVCTRPIPTSVIGRGRVPNVDDERRRFRRSHLDGKAVGRALGTRSRYISGISVKFYDRDEDRHNLGILGASTSPIDQCGMQNRFAGHALDRSPIKLISSPFMRDNA</sequence>
<gene>
    <name evidence="1" type="ORF">DBV15_05673</name>
</gene>